<dbReference type="Proteomes" id="UP000030747">
    <property type="component" value="Unassembled WGS sequence"/>
</dbReference>
<gene>
    <name evidence="1" type="ORF">ETH_00000520</name>
</gene>
<evidence type="ECO:0000313" key="1">
    <source>
        <dbReference type="EMBL" id="CDJ45052.1"/>
    </source>
</evidence>
<sequence length="41" mass="4437">MALSTAALFPLSRNARAFSSTARVFVDRNTKVICQGLTGHQ</sequence>
<evidence type="ECO:0000313" key="2">
    <source>
        <dbReference type="Proteomes" id="UP000030747"/>
    </source>
</evidence>
<dbReference type="RefSeq" id="XP_013235799.1">
    <property type="nucleotide sequence ID" value="XM_013380345.1"/>
</dbReference>
<protein>
    <submittedName>
        <fullName evidence="1">Uncharacterized protein</fullName>
    </submittedName>
</protein>
<keyword evidence="2" id="KW-1185">Reference proteome</keyword>
<proteinExistence type="predicted"/>
<organism evidence="1 2">
    <name type="scientific">Eimeria tenella</name>
    <name type="common">Coccidian parasite</name>
    <dbReference type="NCBI Taxonomy" id="5802"/>
    <lineage>
        <taxon>Eukaryota</taxon>
        <taxon>Sar</taxon>
        <taxon>Alveolata</taxon>
        <taxon>Apicomplexa</taxon>
        <taxon>Conoidasida</taxon>
        <taxon>Coccidia</taxon>
        <taxon>Eucoccidiorida</taxon>
        <taxon>Eimeriorina</taxon>
        <taxon>Eimeriidae</taxon>
        <taxon>Eimeria</taxon>
    </lineage>
</organism>
<feature type="non-terminal residue" evidence="1">
    <location>
        <position position="41"/>
    </location>
</feature>
<dbReference type="OrthoDB" id="1664372at2759"/>
<dbReference type="AlphaFoldDB" id="U6L3T8"/>
<dbReference type="EMBL" id="HG677961">
    <property type="protein sequence ID" value="CDJ45052.1"/>
    <property type="molecule type" value="Genomic_DNA"/>
</dbReference>
<reference evidence="1" key="2">
    <citation type="submission" date="2013-10" db="EMBL/GenBank/DDBJ databases">
        <authorList>
            <person name="Aslett M."/>
        </authorList>
    </citation>
    <scope>NUCLEOTIDE SEQUENCE [LARGE SCALE GENOMIC DNA]</scope>
    <source>
        <strain evidence="1">Houghton</strain>
    </source>
</reference>
<reference evidence="1" key="1">
    <citation type="submission" date="2013-10" db="EMBL/GenBank/DDBJ databases">
        <title>Genomic analysis of the causative agents of coccidiosis in chickens.</title>
        <authorList>
            <person name="Reid A.J."/>
            <person name="Blake D."/>
            <person name="Billington K."/>
            <person name="Browne H."/>
            <person name="Dunn M."/>
            <person name="Hung S."/>
            <person name="Kawahara F."/>
            <person name="Miranda-Saavedra D."/>
            <person name="Mourier T."/>
            <person name="Nagra H."/>
            <person name="Otto T.D."/>
            <person name="Rawlings N."/>
            <person name="Sanchez A."/>
            <person name="Sanders M."/>
            <person name="Subramaniam C."/>
            <person name="Tay Y."/>
            <person name="Dear P."/>
            <person name="Doerig C."/>
            <person name="Gruber A."/>
            <person name="Parkinson J."/>
            <person name="Shirley M."/>
            <person name="Wan K.L."/>
            <person name="Berriman M."/>
            <person name="Tomley F."/>
            <person name="Pain A."/>
        </authorList>
    </citation>
    <scope>NUCLEOTIDE SEQUENCE [LARGE SCALE GENOMIC DNA]</scope>
    <source>
        <strain evidence="1">Houghton</strain>
    </source>
</reference>
<dbReference type="GeneID" id="25249330"/>
<dbReference type="VEuPathDB" id="ToxoDB:ETH2_1253400"/>
<accession>U6L3T8</accession>
<dbReference type="VEuPathDB" id="ToxoDB:ETH_00000520"/>
<name>U6L3T8_EIMTE</name>